<dbReference type="AlphaFoldDB" id="A0A9X1LKJ9"/>
<evidence type="ECO:0000313" key="3">
    <source>
        <dbReference type="Proteomes" id="UP001139414"/>
    </source>
</evidence>
<keyword evidence="1" id="KW-0732">Signal</keyword>
<keyword evidence="3" id="KW-1185">Reference proteome</keyword>
<proteinExistence type="predicted"/>
<evidence type="ECO:0000256" key="1">
    <source>
        <dbReference type="SAM" id="SignalP"/>
    </source>
</evidence>
<evidence type="ECO:0000313" key="2">
    <source>
        <dbReference type="EMBL" id="MCB7482129.1"/>
    </source>
</evidence>
<organism evidence="2 3">
    <name type="scientific">Christiangramia sediminis</name>
    <dbReference type="NCBI Taxonomy" id="2881336"/>
    <lineage>
        <taxon>Bacteria</taxon>
        <taxon>Pseudomonadati</taxon>
        <taxon>Bacteroidota</taxon>
        <taxon>Flavobacteriia</taxon>
        <taxon>Flavobacteriales</taxon>
        <taxon>Flavobacteriaceae</taxon>
        <taxon>Christiangramia</taxon>
    </lineage>
</organism>
<dbReference type="Proteomes" id="UP001139414">
    <property type="component" value="Unassembled WGS sequence"/>
</dbReference>
<protein>
    <submittedName>
        <fullName evidence="2">Uncharacterized protein</fullName>
    </submittedName>
</protein>
<feature type="signal peptide" evidence="1">
    <location>
        <begin position="1"/>
        <end position="17"/>
    </location>
</feature>
<gene>
    <name evidence="2" type="ORF">LGQ90_12730</name>
</gene>
<sequence length="219" mass="25049">MKKITLFILLISFFSNAQNLSIENSEITNKTVVPDTSIVDVTIKNGVENPDLQTLFQFENINQTEFTFKGNSITGKYFVIKVKEFLDGELINTSVLFDERGNDYFKIDSAQSSFKLLSKIGKEDIKFWIKGERYGSKQAYFPTTHDNGRYAVKDFFGAKKLLKEDINSPFYIMSVITPNRDPDGSGSYCKVAQSEISPEDFGNEFNIPHYYLVEIQFTK</sequence>
<feature type="chain" id="PRO_5040879759" evidence="1">
    <location>
        <begin position="18"/>
        <end position="219"/>
    </location>
</feature>
<accession>A0A9X1LKJ9</accession>
<dbReference type="RefSeq" id="WP_229341564.1">
    <property type="nucleotide sequence ID" value="NZ_JAJBZG010000005.1"/>
</dbReference>
<name>A0A9X1LKJ9_9FLAO</name>
<reference evidence="2" key="1">
    <citation type="submission" date="2021-10" db="EMBL/GenBank/DDBJ databases">
        <title>Gramella sp. ASW11-100T, isolated from marine sediment.</title>
        <authorList>
            <person name="Xia C."/>
        </authorList>
    </citation>
    <scope>NUCLEOTIDE SEQUENCE</scope>
    <source>
        <strain evidence="2">ASW11-100</strain>
    </source>
</reference>
<dbReference type="EMBL" id="JAJBZG010000005">
    <property type="protein sequence ID" value="MCB7482129.1"/>
    <property type="molecule type" value="Genomic_DNA"/>
</dbReference>
<comment type="caution">
    <text evidence="2">The sequence shown here is derived from an EMBL/GenBank/DDBJ whole genome shotgun (WGS) entry which is preliminary data.</text>
</comment>